<evidence type="ECO:0000313" key="3">
    <source>
        <dbReference type="Proteomes" id="UP000094389"/>
    </source>
</evidence>
<organism evidence="2 3">
    <name type="scientific">Cyberlindnera jadinii (strain ATCC 18201 / CBS 1600 / BCRC 20928 / JCM 3617 / NBRC 0987 / NRRL Y-1542)</name>
    <name type="common">Torula yeast</name>
    <name type="synonym">Candida utilis</name>
    <dbReference type="NCBI Taxonomy" id="983966"/>
    <lineage>
        <taxon>Eukaryota</taxon>
        <taxon>Fungi</taxon>
        <taxon>Dikarya</taxon>
        <taxon>Ascomycota</taxon>
        <taxon>Saccharomycotina</taxon>
        <taxon>Saccharomycetes</taxon>
        <taxon>Phaffomycetales</taxon>
        <taxon>Phaffomycetaceae</taxon>
        <taxon>Cyberlindnera</taxon>
    </lineage>
</organism>
<dbReference type="OMA" id="EGKAMDK"/>
<reference evidence="2 3" key="1">
    <citation type="journal article" date="2016" name="Proc. Natl. Acad. Sci. U.S.A.">
        <title>Comparative genomics of biotechnologically important yeasts.</title>
        <authorList>
            <person name="Riley R."/>
            <person name="Haridas S."/>
            <person name="Wolfe K.H."/>
            <person name="Lopes M.R."/>
            <person name="Hittinger C.T."/>
            <person name="Goeker M."/>
            <person name="Salamov A.A."/>
            <person name="Wisecaver J.H."/>
            <person name="Long T.M."/>
            <person name="Calvey C.H."/>
            <person name="Aerts A.L."/>
            <person name="Barry K.W."/>
            <person name="Choi C."/>
            <person name="Clum A."/>
            <person name="Coughlan A.Y."/>
            <person name="Deshpande S."/>
            <person name="Douglass A.P."/>
            <person name="Hanson S.J."/>
            <person name="Klenk H.-P."/>
            <person name="LaButti K.M."/>
            <person name="Lapidus A."/>
            <person name="Lindquist E.A."/>
            <person name="Lipzen A.M."/>
            <person name="Meier-Kolthoff J.P."/>
            <person name="Ohm R.A."/>
            <person name="Otillar R.P."/>
            <person name="Pangilinan J.L."/>
            <person name="Peng Y."/>
            <person name="Rokas A."/>
            <person name="Rosa C.A."/>
            <person name="Scheuner C."/>
            <person name="Sibirny A.A."/>
            <person name="Slot J.C."/>
            <person name="Stielow J.B."/>
            <person name="Sun H."/>
            <person name="Kurtzman C.P."/>
            <person name="Blackwell M."/>
            <person name="Grigoriev I.V."/>
            <person name="Jeffries T.W."/>
        </authorList>
    </citation>
    <scope>NUCLEOTIDE SEQUENCE [LARGE SCALE GENOMIC DNA]</scope>
    <source>
        <strain evidence="3">ATCC 18201 / CBS 1600 / BCRC 20928 / JCM 3617 / NBRC 0987 / NRRL Y-1542</strain>
    </source>
</reference>
<dbReference type="AlphaFoldDB" id="A0A1E4SA57"/>
<evidence type="ECO:0000313" key="2">
    <source>
        <dbReference type="EMBL" id="ODV76272.1"/>
    </source>
</evidence>
<evidence type="ECO:0000256" key="1">
    <source>
        <dbReference type="SAM" id="MobiDB-lite"/>
    </source>
</evidence>
<keyword evidence="3" id="KW-1185">Reference proteome</keyword>
<protein>
    <submittedName>
        <fullName evidence="2">Uncharacterized protein</fullName>
    </submittedName>
</protein>
<dbReference type="EMBL" id="KV453925">
    <property type="protein sequence ID" value="ODV76272.1"/>
    <property type="molecule type" value="Genomic_DNA"/>
</dbReference>
<sequence>MDKQQNKYKTFQKRSNRNNNSNYQKSNGSHKSQCHTNQQQQHQQSHHKAQKQNAEAAATITISSIKEFPASKTYGSLDYCLPSKVEKIISHTINDLPSFPQRPAAKWSGVSPLGSSLLDQYTGSDPSIRARDLIHDPVMEIVLVNRKNAKTLKLGSTDIDLSGKQPVLTTKLVNKFIQKESLSNQMNTPMKRVRDEAVDASSSVKKNKRIASVTQADTTMELSFEGKAMDKSDLVKLVDSSGVMQDESQIAVDMDASMIDTRNLLQSTEFNFEYYRRT</sequence>
<dbReference type="Proteomes" id="UP000094389">
    <property type="component" value="Unassembled WGS sequence"/>
</dbReference>
<feature type="compositionally biased region" description="Low complexity" evidence="1">
    <location>
        <begin position="17"/>
        <end position="43"/>
    </location>
</feature>
<dbReference type="OrthoDB" id="3980759at2759"/>
<dbReference type="RefSeq" id="XP_020073311.1">
    <property type="nucleotide sequence ID" value="XM_020217282.1"/>
</dbReference>
<dbReference type="GeneID" id="30991678"/>
<name>A0A1E4SA57_CYBJN</name>
<accession>A0A1E4SA57</accession>
<proteinExistence type="predicted"/>
<feature type="region of interest" description="Disordered" evidence="1">
    <location>
        <begin position="1"/>
        <end position="56"/>
    </location>
</feature>
<gene>
    <name evidence="2" type="ORF">CYBJADRAFT_187966</name>
</gene>